<dbReference type="RefSeq" id="WP_092449611.1">
    <property type="nucleotide sequence ID" value="NZ_FOJI01000001.1"/>
</dbReference>
<dbReference type="GO" id="GO:0015666">
    <property type="term" value="F:restriction endodeoxyribonuclease activity"/>
    <property type="evidence" value="ECO:0007669"/>
    <property type="project" value="TreeGrafter"/>
</dbReference>
<dbReference type="PANTHER" id="PTHR30015:SF7">
    <property type="entry name" value="TYPE IV METHYL-DIRECTED RESTRICTION ENZYME ECOKMRR"/>
    <property type="match status" value="1"/>
</dbReference>
<feature type="domain" description="Restriction endonuclease type IV Mrr" evidence="1">
    <location>
        <begin position="143"/>
        <end position="261"/>
    </location>
</feature>
<evidence type="ECO:0000259" key="1">
    <source>
        <dbReference type="Pfam" id="PF04471"/>
    </source>
</evidence>
<accession>A0A1I0M418</accession>
<protein>
    <submittedName>
        <fullName evidence="2">Restriction endonuclease</fullName>
    </submittedName>
</protein>
<dbReference type="EMBL" id="FOJI01000001">
    <property type="protein sequence ID" value="SEV83083.1"/>
    <property type="molecule type" value="Genomic_DNA"/>
</dbReference>
<proteinExistence type="predicted"/>
<organism evidence="2 3">
    <name type="scientific">[Clostridium] fimetarium</name>
    <dbReference type="NCBI Taxonomy" id="99656"/>
    <lineage>
        <taxon>Bacteria</taxon>
        <taxon>Bacillati</taxon>
        <taxon>Bacillota</taxon>
        <taxon>Clostridia</taxon>
        <taxon>Lachnospirales</taxon>
        <taxon>Lachnospiraceae</taxon>
    </lineage>
</organism>
<dbReference type="SUPFAM" id="SSF52980">
    <property type="entry name" value="Restriction endonuclease-like"/>
    <property type="match status" value="1"/>
</dbReference>
<reference evidence="2 3" key="1">
    <citation type="submission" date="2016-10" db="EMBL/GenBank/DDBJ databases">
        <authorList>
            <person name="de Groot N.N."/>
        </authorList>
    </citation>
    <scope>NUCLEOTIDE SEQUENCE [LARGE SCALE GENOMIC DNA]</scope>
    <source>
        <strain evidence="2 3">DSM 9179</strain>
    </source>
</reference>
<dbReference type="InterPro" id="IPR011856">
    <property type="entry name" value="tRNA_endonuc-like_dom_sf"/>
</dbReference>
<dbReference type="GO" id="GO:0009307">
    <property type="term" value="P:DNA restriction-modification system"/>
    <property type="evidence" value="ECO:0007669"/>
    <property type="project" value="InterPro"/>
</dbReference>
<dbReference type="PANTHER" id="PTHR30015">
    <property type="entry name" value="MRR RESTRICTION SYSTEM PROTEIN"/>
    <property type="match status" value="1"/>
</dbReference>
<evidence type="ECO:0000313" key="3">
    <source>
        <dbReference type="Proteomes" id="UP000199701"/>
    </source>
</evidence>
<sequence length="288" mass="34234">MSKIILDYSDFYEDNYEFDKNGNKEKMNIISIKEPDSKKQFFRKRGFCPFCKIQIPDVYTNIYCRTMGVEMWSHIDIWECPECGWWEFYKRFSEEEDWIDKVVIKRWDTIRHAIIKKYDVSDKDLPIKALMKELEKRKDILYDIDPYKLEEVGQHVFSSYYNCEVKHVGKTGDGGVDLLLVKSDEPILVQVKRRQSPEHVELVSPIREFVGAMYLKNAKKGIFLSTAKSFSRGAKEIRKQVITERKFNYFELVNFEEFISMIDVTKTGIEKPWMGLVKEFEREKQGNT</sequence>
<dbReference type="InterPro" id="IPR007560">
    <property type="entry name" value="Restrct_endonuc_IV_Mrr"/>
</dbReference>
<gene>
    <name evidence="2" type="ORF">SAMN05421659_101167</name>
</gene>
<name>A0A1I0M418_9FIRM</name>
<dbReference type="InterPro" id="IPR011335">
    <property type="entry name" value="Restrct_endonuc-II-like"/>
</dbReference>
<dbReference type="STRING" id="99656.SAMN05421659_101167"/>
<dbReference type="Proteomes" id="UP000199701">
    <property type="component" value="Unassembled WGS sequence"/>
</dbReference>
<keyword evidence="2" id="KW-0540">Nuclease</keyword>
<dbReference type="Pfam" id="PF04471">
    <property type="entry name" value="Mrr_cat"/>
    <property type="match status" value="1"/>
</dbReference>
<dbReference type="OrthoDB" id="2083315at2"/>
<dbReference type="AlphaFoldDB" id="A0A1I0M418"/>
<keyword evidence="2" id="KW-0378">Hydrolase</keyword>
<dbReference type="GO" id="GO:0003677">
    <property type="term" value="F:DNA binding"/>
    <property type="evidence" value="ECO:0007669"/>
    <property type="project" value="InterPro"/>
</dbReference>
<keyword evidence="3" id="KW-1185">Reference proteome</keyword>
<dbReference type="Gene3D" id="3.40.1350.10">
    <property type="match status" value="1"/>
</dbReference>
<dbReference type="InterPro" id="IPR052906">
    <property type="entry name" value="Type_IV_Methyl-Rstrct_Enzyme"/>
</dbReference>
<keyword evidence="2" id="KW-0255">Endonuclease</keyword>
<evidence type="ECO:0000313" key="2">
    <source>
        <dbReference type="EMBL" id="SEV83083.1"/>
    </source>
</evidence>